<dbReference type="GO" id="GO:0006508">
    <property type="term" value="P:proteolysis"/>
    <property type="evidence" value="ECO:0007669"/>
    <property type="project" value="UniProtKB-KW"/>
</dbReference>
<dbReference type="InterPro" id="IPR001131">
    <property type="entry name" value="Peptidase_M24B_aminopep-P_CS"/>
</dbReference>
<evidence type="ECO:0000256" key="4">
    <source>
        <dbReference type="ARBA" id="ARBA00023049"/>
    </source>
</evidence>
<keyword evidence="7" id="KW-0031">Aminopeptidase</keyword>
<dbReference type="SUPFAM" id="SSF55920">
    <property type="entry name" value="Creatinase/aminopeptidase"/>
    <property type="match status" value="1"/>
</dbReference>
<keyword evidence="2 5" id="KW-0479">Metal-binding</keyword>
<dbReference type="Pfam" id="PF00557">
    <property type="entry name" value="Peptidase_M24"/>
    <property type="match status" value="1"/>
</dbReference>
<keyword evidence="1" id="KW-0645">Protease</keyword>
<dbReference type="AlphaFoldDB" id="A0A7X1B3R6"/>
<reference evidence="7 8" key="1">
    <citation type="submission" date="2020-07" db="EMBL/GenBank/DDBJ databases">
        <authorList>
            <person name="Feng X."/>
        </authorList>
    </citation>
    <scope>NUCLEOTIDE SEQUENCE [LARGE SCALE GENOMIC DNA]</scope>
    <source>
        <strain evidence="7 8">JCM23202</strain>
    </source>
</reference>
<dbReference type="InterPro" id="IPR050659">
    <property type="entry name" value="Peptidase_M24B"/>
</dbReference>
<keyword evidence="8" id="KW-1185">Reference proteome</keyword>
<organism evidence="7 8">
    <name type="scientific">Pelagicoccus albus</name>
    <dbReference type="NCBI Taxonomy" id="415222"/>
    <lineage>
        <taxon>Bacteria</taxon>
        <taxon>Pseudomonadati</taxon>
        <taxon>Verrucomicrobiota</taxon>
        <taxon>Opitutia</taxon>
        <taxon>Puniceicoccales</taxon>
        <taxon>Pelagicoccaceae</taxon>
        <taxon>Pelagicoccus</taxon>
    </lineage>
</organism>
<comment type="caution">
    <text evidence="7">The sequence shown here is derived from an EMBL/GenBank/DDBJ whole genome shotgun (WGS) entry which is preliminary data.</text>
</comment>
<sequence>MLVMPKKKSASKRVTKTSASPLIFADTQKSADHLYVGGFSVPDAFISFKKGRKWYALLNQLEFARGLKESSFDEVLSLEVWLEMAREKFEKAKVGYPELVATIADEFEIETFKVPADFPSSLAFKMLELGLKVDVCDGSIFPAREVKTEEELGFIREGNRCSSAGIRAAEKAIRQSVVKKGKLYLDGKVLTSEKLRSLIEVACLEAGSVSSGTIAAGGDQACDPHCEGYGPLRANELIIVDVFPRVSKTGYHGDMTRTFLKGKASDAQKALVDAVFKAQQDAIKAIKTGVNGKAIHGGVVDTFTELGYETTRGENGAEGFFHGTGHGLGLEVHEAPRVSIVSNKLKRNAVVTVEPGLYYPGLGGCRIEDVVAVRDDGAELLSSYHYRWQIR</sequence>
<evidence type="ECO:0000256" key="2">
    <source>
        <dbReference type="ARBA" id="ARBA00022723"/>
    </source>
</evidence>
<dbReference type="Gene3D" id="3.90.230.10">
    <property type="entry name" value="Creatinase/methionine aminopeptidase superfamily"/>
    <property type="match status" value="1"/>
</dbReference>
<evidence type="ECO:0000259" key="6">
    <source>
        <dbReference type="Pfam" id="PF00557"/>
    </source>
</evidence>
<dbReference type="GO" id="GO:0004177">
    <property type="term" value="F:aminopeptidase activity"/>
    <property type="evidence" value="ECO:0007669"/>
    <property type="project" value="UniProtKB-KW"/>
</dbReference>
<evidence type="ECO:0000256" key="3">
    <source>
        <dbReference type="ARBA" id="ARBA00022801"/>
    </source>
</evidence>
<accession>A0A7X1B3R6</accession>
<evidence type="ECO:0000256" key="5">
    <source>
        <dbReference type="RuleBase" id="RU000590"/>
    </source>
</evidence>
<dbReference type="PANTHER" id="PTHR46112">
    <property type="entry name" value="AMINOPEPTIDASE"/>
    <property type="match status" value="1"/>
</dbReference>
<evidence type="ECO:0000313" key="7">
    <source>
        <dbReference type="EMBL" id="MBC2604982.1"/>
    </source>
</evidence>
<keyword evidence="4" id="KW-0482">Metalloprotease</keyword>
<dbReference type="GO" id="GO:0008237">
    <property type="term" value="F:metallopeptidase activity"/>
    <property type="evidence" value="ECO:0007669"/>
    <property type="project" value="UniProtKB-KW"/>
</dbReference>
<keyword evidence="3" id="KW-0378">Hydrolase</keyword>
<dbReference type="Proteomes" id="UP000526501">
    <property type="component" value="Unassembled WGS sequence"/>
</dbReference>
<feature type="domain" description="Peptidase M24" evidence="6">
    <location>
        <begin position="155"/>
        <end position="374"/>
    </location>
</feature>
<evidence type="ECO:0000256" key="1">
    <source>
        <dbReference type="ARBA" id="ARBA00022670"/>
    </source>
</evidence>
<evidence type="ECO:0000313" key="8">
    <source>
        <dbReference type="Proteomes" id="UP000526501"/>
    </source>
</evidence>
<name>A0A7X1B3R6_9BACT</name>
<dbReference type="GO" id="GO:0046872">
    <property type="term" value="F:metal ion binding"/>
    <property type="evidence" value="ECO:0007669"/>
    <property type="project" value="UniProtKB-KW"/>
</dbReference>
<proteinExistence type="inferred from homology"/>
<gene>
    <name evidence="7" type="ORF">H5P27_02890</name>
</gene>
<protein>
    <submittedName>
        <fullName evidence="7">Aminopeptidase P family protein</fullName>
    </submittedName>
</protein>
<dbReference type="InterPro" id="IPR036005">
    <property type="entry name" value="Creatinase/aminopeptidase-like"/>
</dbReference>
<comment type="similarity">
    <text evidence="5">Belongs to the peptidase M24B family.</text>
</comment>
<dbReference type="InterPro" id="IPR000994">
    <property type="entry name" value="Pept_M24"/>
</dbReference>
<dbReference type="EMBL" id="JACHVC010000005">
    <property type="protein sequence ID" value="MBC2604982.1"/>
    <property type="molecule type" value="Genomic_DNA"/>
</dbReference>
<dbReference type="PANTHER" id="PTHR46112:SF2">
    <property type="entry name" value="XAA-PRO AMINOPEPTIDASE P-RELATED"/>
    <property type="match status" value="1"/>
</dbReference>
<dbReference type="PROSITE" id="PS00491">
    <property type="entry name" value="PROLINE_PEPTIDASE"/>
    <property type="match status" value="1"/>
</dbReference>